<dbReference type="GO" id="GO:0017108">
    <property type="term" value="F:5'-flap endonuclease activity"/>
    <property type="evidence" value="ECO:0007669"/>
    <property type="project" value="InterPro"/>
</dbReference>
<comment type="PTM">
    <text evidence="9">Phosphorylated in response to DNA damage.</text>
</comment>
<dbReference type="InterPro" id="IPR018574">
    <property type="entry name" value="Structure-sp_endonuc_su_Slx4"/>
</dbReference>
<dbReference type="GO" id="GO:0006281">
    <property type="term" value="P:DNA repair"/>
    <property type="evidence" value="ECO:0007669"/>
    <property type="project" value="UniProtKB-UniRule"/>
</dbReference>
<dbReference type="Proteomes" id="UP000324241">
    <property type="component" value="Unassembled WGS sequence"/>
</dbReference>
<feature type="region of interest" description="Disordered" evidence="10">
    <location>
        <begin position="284"/>
        <end position="317"/>
    </location>
</feature>
<gene>
    <name evidence="9 11" type="primary">SLX4</name>
    <name evidence="11" type="ORF">ATNIH1004_006005</name>
</gene>
<feature type="compositionally biased region" description="Low complexity" evidence="10">
    <location>
        <begin position="624"/>
        <end position="634"/>
    </location>
</feature>
<reference evidence="11 12" key="1">
    <citation type="submission" date="2019-08" db="EMBL/GenBank/DDBJ databases">
        <title>The genome sequence of a newly discovered highly antifungal drug resistant Aspergillus species, Aspergillus tanneri NIH 1004.</title>
        <authorList>
            <person name="Mounaud S."/>
            <person name="Singh I."/>
            <person name="Joardar V."/>
            <person name="Pakala S."/>
            <person name="Pakala S."/>
            <person name="Venepally P."/>
            <person name="Chung J.K."/>
            <person name="Losada L."/>
            <person name="Nierman W.C."/>
        </authorList>
    </citation>
    <scope>NUCLEOTIDE SEQUENCE [LARGE SCALE GENOMIC DNA]</scope>
    <source>
        <strain evidence="11 12">NIH1004</strain>
    </source>
</reference>
<feature type="compositionally biased region" description="Polar residues" evidence="10">
    <location>
        <begin position="602"/>
        <end position="616"/>
    </location>
</feature>
<keyword evidence="6 9" id="KW-0234">DNA repair</keyword>
<evidence type="ECO:0000256" key="4">
    <source>
        <dbReference type="ARBA" id="ARBA00022763"/>
    </source>
</evidence>
<proteinExistence type="inferred from homology"/>
<evidence type="ECO:0000256" key="5">
    <source>
        <dbReference type="ARBA" id="ARBA00023172"/>
    </source>
</evidence>
<evidence type="ECO:0000256" key="3">
    <source>
        <dbReference type="ARBA" id="ARBA00022553"/>
    </source>
</evidence>
<feature type="compositionally biased region" description="Basic residues" evidence="10">
    <location>
        <begin position="306"/>
        <end position="316"/>
    </location>
</feature>
<feature type="compositionally biased region" description="Basic and acidic residues" evidence="10">
    <location>
        <begin position="586"/>
        <end position="601"/>
    </location>
</feature>
<feature type="region of interest" description="Disordered" evidence="10">
    <location>
        <begin position="338"/>
        <end position="368"/>
    </location>
</feature>
<keyword evidence="7 9" id="KW-0539">Nucleus</keyword>
<evidence type="ECO:0000256" key="7">
    <source>
        <dbReference type="ARBA" id="ARBA00023242"/>
    </source>
</evidence>
<evidence type="ECO:0000256" key="9">
    <source>
        <dbReference type="HAMAP-Rule" id="MF_03110"/>
    </source>
</evidence>
<feature type="compositionally biased region" description="Basic and acidic residues" evidence="10">
    <location>
        <begin position="663"/>
        <end position="674"/>
    </location>
</feature>
<protein>
    <recommendedName>
        <fullName evidence="8 9">Structure-specific endonuclease subunit SLX4</fullName>
    </recommendedName>
</protein>
<keyword evidence="5 9" id="KW-0233">DNA recombination</keyword>
<dbReference type="VEuPathDB" id="FungiDB:EYZ11_007477"/>
<keyword evidence="11" id="KW-0255">Endonuclease</keyword>
<feature type="compositionally biased region" description="Polar residues" evidence="10">
    <location>
        <begin position="640"/>
        <end position="662"/>
    </location>
</feature>
<keyword evidence="11" id="KW-0378">Hydrolase</keyword>
<feature type="compositionally biased region" description="Polar residues" evidence="10">
    <location>
        <begin position="502"/>
        <end position="523"/>
    </location>
</feature>
<dbReference type="EMBL" id="QUQM01000004">
    <property type="protein sequence ID" value="KAA8647313.1"/>
    <property type="molecule type" value="Genomic_DNA"/>
</dbReference>
<comment type="similarity">
    <text evidence="2 9">Belongs to the SLX4 family.</text>
</comment>
<comment type="caution">
    <text evidence="11">The sequence shown here is derived from an EMBL/GenBank/DDBJ whole genome shotgun (WGS) entry which is preliminary data.</text>
</comment>
<evidence type="ECO:0000256" key="2">
    <source>
        <dbReference type="ARBA" id="ARBA00006661"/>
    </source>
</evidence>
<feature type="compositionally biased region" description="Pro residues" evidence="10">
    <location>
        <begin position="14"/>
        <end position="26"/>
    </location>
</feature>
<evidence type="ECO:0000256" key="1">
    <source>
        <dbReference type="ARBA" id="ARBA00004123"/>
    </source>
</evidence>
<dbReference type="RefSeq" id="XP_033426674.1">
    <property type="nucleotide sequence ID" value="XM_033570642.1"/>
</dbReference>
<dbReference type="GO" id="GO:0033557">
    <property type="term" value="C:Slx1-Slx4 complex"/>
    <property type="evidence" value="ECO:0007669"/>
    <property type="project" value="UniProtKB-UniRule"/>
</dbReference>
<name>A0A5M9MQS9_9EURO</name>
<dbReference type="OrthoDB" id="5349119at2759"/>
<comment type="function">
    <text evidence="9">Regulatory subunit of the SLX1-SLX4 structure-specific endonuclease that resolves DNA secondary structures generated during DNA repair and recombination. Has endonuclease activity towards branched DNA substrates, introducing single-strand cuts in duplex DNA close to junctions with ss-DNA.</text>
</comment>
<dbReference type="Pfam" id="PF09494">
    <property type="entry name" value="Slx4"/>
    <property type="match status" value="1"/>
</dbReference>
<feature type="region of interest" description="Disordered" evidence="10">
    <location>
        <begin position="12"/>
        <end position="47"/>
    </location>
</feature>
<feature type="compositionally biased region" description="Polar residues" evidence="10">
    <location>
        <begin position="474"/>
        <end position="487"/>
    </location>
</feature>
<evidence type="ECO:0000313" key="11">
    <source>
        <dbReference type="EMBL" id="KAA8647313.1"/>
    </source>
</evidence>
<organism evidence="11 12">
    <name type="scientific">Aspergillus tanneri</name>
    <dbReference type="NCBI Taxonomy" id="1220188"/>
    <lineage>
        <taxon>Eukaryota</taxon>
        <taxon>Fungi</taxon>
        <taxon>Dikarya</taxon>
        <taxon>Ascomycota</taxon>
        <taxon>Pezizomycotina</taxon>
        <taxon>Eurotiomycetes</taxon>
        <taxon>Eurotiomycetidae</taxon>
        <taxon>Eurotiales</taxon>
        <taxon>Aspergillaceae</taxon>
        <taxon>Aspergillus</taxon>
        <taxon>Aspergillus subgen. Circumdati</taxon>
    </lineage>
</organism>
<evidence type="ECO:0000256" key="6">
    <source>
        <dbReference type="ARBA" id="ARBA00023204"/>
    </source>
</evidence>
<comment type="subunit">
    <text evidence="9">Forms a heterodimer with SLX1.</text>
</comment>
<feature type="region of interest" description="Disordered" evidence="10">
    <location>
        <begin position="474"/>
        <end position="523"/>
    </location>
</feature>
<keyword evidence="4 9" id="KW-0227">DNA damage</keyword>
<comment type="subcellular location">
    <subcellularLocation>
        <location evidence="1 9">Nucleus</location>
    </subcellularLocation>
</comment>
<evidence type="ECO:0000256" key="8">
    <source>
        <dbReference type="ARBA" id="ARBA00029496"/>
    </source>
</evidence>
<dbReference type="AlphaFoldDB" id="A0A5M9MQS9"/>
<feature type="region of interest" description="Disordered" evidence="10">
    <location>
        <begin position="586"/>
        <end position="676"/>
    </location>
</feature>
<evidence type="ECO:0000256" key="10">
    <source>
        <dbReference type="SAM" id="MobiDB-lite"/>
    </source>
</evidence>
<evidence type="ECO:0000313" key="12">
    <source>
        <dbReference type="Proteomes" id="UP000324241"/>
    </source>
</evidence>
<feature type="compositionally biased region" description="Low complexity" evidence="10">
    <location>
        <begin position="425"/>
        <end position="440"/>
    </location>
</feature>
<accession>A0A5M9MQS9</accession>
<sequence>MSAASDIILLSSPPVCPSRTPAPPSYDPGKIFGISPRGSSPASVLSPSELFRPLSQSRYFKASTKNGKTSNIKKNKTSSEGAAETNLLNFKRKDAVLENGAKRRRTKKLSSERVTVPSELEPSTPDRRGNTSKKSTATKKKHTDGPSKCGKTTNKTLTGRIAKADSVQTRKSDEKIDCPCTPKSSQEKIAKGTFGWEKEGLQLDVATKRRFDWTPTKDTIDQATEVEEIGSAERPSNRFGTLLAEYNFSDSSSAAHNNTRSLEAGAFTKRRRIELVDSSLNPVSKAIAPSTDKPLTDNDQSTTAYKPKKRLQKQSKKLTTLTARVTARYNEDLAEIPDLTATHKDGTSANTKSSKSKAREKTKSAPQEPEFIVLSPEAATKCLDDQDLIFGTCSQLQREDSPKLRRETQTAFYESEKSNTAEPVSSHIQSTRSKTSSSTTISRFTAPRNLWSIAARDSEGSLAQVAVLNLSGESGLSETSATNYNHTSRQKSRNKDAGTVGSIGSNDISEPNEISSTKKGLSTGASQIINNTTEKTNSQTAVPRPTMPRYGGFTDAELSKQIATYGFKPLRNRQKMIELLQKCWESKHGKDSNGDNEKEQRNLSTEPTSETAPSQLQKSEKSSCKCTSTSQKTTTRPRKAQSTISSKSISKNEPSATSANMSNRRDSPQRETKKACSTRSFIDVEEIEDSEEDVTLSPVRHQHQHMLHTAECTPSLSLSTMPSNPIRTAFQVRSPALTATKRTNTSNLADQITRAVRAQPQFTSTSTPKHISWYEKMLMYNPINLESFTTWLNTEGLSLVNEDREVGASFVRKWCENRGICCSYY</sequence>
<feature type="region of interest" description="Disordered" evidence="10">
    <location>
        <begin position="61"/>
        <end position="186"/>
    </location>
</feature>
<feature type="compositionally biased region" description="Basic and acidic residues" evidence="10">
    <location>
        <begin position="168"/>
        <end position="177"/>
    </location>
</feature>
<dbReference type="GeneID" id="54328707"/>
<dbReference type="GO" id="GO:0006310">
    <property type="term" value="P:DNA recombination"/>
    <property type="evidence" value="ECO:0007669"/>
    <property type="project" value="UniProtKB-UniRule"/>
</dbReference>
<dbReference type="HAMAP" id="MF_03110">
    <property type="entry name" value="Endonuc_su_Slx4"/>
    <property type="match status" value="1"/>
</dbReference>
<feature type="compositionally biased region" description="Polar residues" evidence="10">
    <location>
        <begin position="37"/>
        <end position="46"/>
    </location>
</feature>
<dbReference type="GO" id="GO:0006260">
    <property type="term" value="P:DNA replication"/>
    <property type="evidence" value="ECO:0007669"/>
    <property type="project" value="InterPro"/>
</dbReference>
<keyword evidence="11" id="KW-0540">Nuclease</keyword>
<dbReference type="CDD" id="cd22999">
    <property type="entry name" value="SAP_SLX4"/>
    <property type="match status" value="1"/>
</dbReference>
<dbReference type="InterPro" id="IPR027784">
    <property type="entry name" value="Slx4_ascomycetes"/>
</dbReference>
<feature type="region of interest" description="Disordered" evidence="10">
    <location>
        <begin position="412"/>
        <end position="440"/>
    </location>
</feature>
<keyword evidence="3 9" id="KW-0597">Phosphoprotein</keyword>